<dbReference type="Pfam" id="PF23845">
    <property type="entry name" value="TIM-barrel_NCTSP"/>
    <property type="match status" value="1"/>
</dbReference>
<organism evidence="3 4">
    <name type="scientific">Achromobacter phage phiAxp-3</name>
    <dbReference type="NCBI Taxonomy" id="1664247"/>
    <lineage>
        <taxon>Viruses</taxon>
        <taxon>Duplodnaviria</taxon>
        <taxon>Heunggongvirae</taxon>
        <taxon>Uroviricota</taxon>
        <taxon>Caudoviricetes</taxon>
        <taxon>Schitoviridae</taxon>
        <taxon>Rothmandenesvirinae</taxon>
        <taxon>Dongdastvirus</taxon>
        <taxon>Dongdastvirus Axp3</taxon>
    </lineage>
</organism>
<keyword evidence="4" id="KW-1185">Reference proteome</keyword>
<reference evidence="3" key="1">
    <citation type="submission" date="2016-02" db="EMBL/GenBank/DDBJ databases">
        <authorList>
            <person name="Zhao X."/>
        </authorList>
    </citation>
    <scope>NUCLEOTIDE SEQUENCE</scope>
</reference>
<dbReference type="GeneID" id="26648399"/>
<feature type="domain" description="Non-contractile tail sheath TIM barrel" evidence="2">
    <location>
        <begin position="371"/>
        <end position="415"/>
    </location>
</feature>
<feature type="domain" description="Non-contractile tail sheath N-terminal" evidence="1">
    <location>
        <begin position="57"/>
        <end position="129"/>
    </location>
</feature>
<dbReference type="KEGG" id="vg:26648399"/>
<dbReference type="EMBL" id="KT321317">
    <property type="protein sequence ID" value="ALA45538.1"/>
    <property type="molecule type" value="Genomic_DNA"/>
</dbReference>
<dbReference type="Pfam" id="PF23844">
    <property type="entry name" value="NCTSP_N"/>
    <property type="match status" value="1"/>
</dbReference>
<dbReference type="Proteomes" id="UP000203117">
    <property type="component" value="Segment"/>
</dbReference>
<sequence>MSIDDYRKGKDCTVPPKWDPADWHTSEKETLPSLEDQRIQLMLANPRRLRPFNSTLTRFQNDHWVVDYNAHMVATILPEGERSFRVPVQWRTNQDFLGVRWMSKDTFSHPFFSYEENNNYLGMVLAFQHNPDEPDKFTVTIETPQQAFTYRLSPYVFNPKNRRWENLDKKYGTKKSYQEDIFTPGDFTIPEDQIAPAWGRKDYIFILDFGDLRTKQTYTGPIINPRNVKMVSFDCTEEQHGLGRKAFCSLVDTIDDKHVRVEVGGVHTNADLTPGDKLQVIYRVWGPSGREEALEREFEVVSYTGFGTSNFSVVCKGTVGGTFIEADAFLGRYLQKPGPIQQKDATKYFANLTVSGSGIKILRRRRHIQPLTNMGMTAGFDDGYNLTPERMVNMTYDLGYRDWWTTYIGMSHYWKGLTAFQDIQDKSLITTATVLEYPLLFAGESNAAVHFNSGQYPNRGRDAFQKLVTETWGINYSGVKVVNGALGSTASERMASVNPNDDELDEDQTGKLGGLWWWDLELDAPGPVLLRCIELMGDDVPYAVFWAQGHQDASALKFPGDRNPAPSIARTKLATKKVFEYMRSVWGQDLKIVIQEEGWGWAVPNAEEPQVPVREGIATYLKARRNSWGDVELRWKSYGIDPALCRYRVEIYDPKERKEIAYSWEVPGTQVEDGYVYADFSVERNTAPMLEYMGNQQAWGFMRWRVTTLYQGREIKAHPWEDFVPLDDVGMVKKRILCSMNSLIGGYFNDLSDPSDHGGTGKEGRKDLVAASTFRRTFAQKAGLRDVQVIPVMIVVGSSPVNPMPYQPGFPPGLHWWNPDTKTPGPSLVLADAIVKSSPKVPDYLIQSGPGESTGIAYAPEADRPAILAAWRQSNIEMLAWCRANWGNPNLEMWFQGATTSFWGNEIPPVESNAEGSRLLRDLATGMSKEGIGFKMGSYVPGSNLYTAYYNEMDRGVGWIHYSLETYHAAAAEMGEALALNINRAYNPPDWAFLRPPTGVRPVKKANRDIVVTWDSRPGIFGWYYVNRRLDTGAVISQGVLEDPTWTFTLQAQQQAYNQDTDLMDFSVAEYMPATQTVGPAANWNAEVVTGKHLVTPTNVQAKKQLNGDIVFSWEGRPDHQDFWIENLDVSNVSKAIYARRWTSQSITWTIEDQRAYYQNSTGAGYVVFRVSEYDPTLDVTSIGAEYNGEPIPPENPMDDITGLKAVFAGDPNNSDIKIMWDAPTKAGRDVKVINYHLSSGDPISTDFVGSDNYLFFTREQQVTAYGFTATTVKVVAQERLISDGTLGNPVTLEGPPESCEVATNPAATHNAAGDVTMTWDANDAAEWDVELLNANDSSVYRTETVTVPQTIFTAEEMVALYGFVSTFIMWRVRPRRADGASNVKSDFSATAVPE</sequence>
<evidence type="ECO:0000313" key="4">
    <source>
        <dbReference type="Proteomes" id="UP000203117"/>
    </source>
</evidence>
<name>A0A0K2FIQ7_9CAUD</name>
<accession>A0A0K2FIQ7</accession>
<dbReference type="InterPro" id="IPR057122">
    <property type="entry name" value="TIM-barrel_NCTSP"/>
</dbReference>
<proteinExistence type="predicted"/>
<evidence type="ECO:0000259" key="1">
    <source>
        <dbReference type="Pfam" id="PF23844"/>
    </source>
</evidence>
<protein>
    <submittedName>
        <fullName evidence="3">160 kDa protein</fullName>
    </submittedName>
</protein>
<gene>
    <name evidence="3" type="ORF">ADP65_00069</name>
</gene>
<evidence type="ECO:0000259" key="2">
    <source>
        <dbReference type="Pfam" id="PF23845"/>
    </source>
</evidence>
<dbReference type="InterPro" id="IPR057102">
    <property type="entry name" value="NCTSP_N"/>
</dbReference>
<dbReference type="RefSeq" id="YP_009208721.1">
    <property type="nucleotide sequence ID" value="NC_028908.2"/>
</dbReference>
<evidence type="ECO:0000313" key="3">
    <source>
        <dbReference type="EMBL" id="ALA45538.1"/>
    </source>
</evidence>